<name>A0A0W8FU67_9ZZZZ</name>
<dbReference type="Pfam" id="PF00583">
    <property type="entry name" value="Acetyltransf_1"/>
    <property type="match status" value="1"/>
</dbReference>
<dbReference type="SUPFAM" id="SSF55729">
    <property type="entry name" value="Acyl-CoA N-acyltransferases (Nat)"/>
    <property type="match status" value="1"/>
</dbReference>
<dbReference type="Gene3D" id="3.40.630.30">
    <property type="match status" value="1"/>
</dbReference>
<comment type="caution">
    <text evidence="2">The sequence shown here is derived from an EMBL/GenBank/DDBJ whole genome shotgun (WGS) entry which is preliminary data.</text>
</comment>
<gene>
    <name evidence="2" type="ORF">ASZ90_005751</name>
</gene>
<dbReference type="CDD" id="cd04301">
    <property type="entry name" value="NAT_SF"/>
    <property type="match status" value="1"/>
</dbReference>
<keyword evidence="2" id="KW-0808">Transferase</keyword>
<dbReference type="EMBL" id="LNQE01000847">
    <property type="protein sequence ID" value="KUG24463.1"/>
    <property type="molecule type" value="Genomic_DNA"/>
</dbReference>
<dbReference type="AlphaFoldDB" id="A0A0W8FU67"/>
<evidence type="ECO:0000313" key="2">
    <source>
        <dbReference type="EMBL" id="KUG24463.1"/>
    </source>
</evidence>
<dbReference type="InterPro" id="IPR000182">
    <property type="entry name" value="GNAT_dom"/>
</dbReference>
<accession>A0A0W8FU67</accession>
<dbReference type="PROSITE" id="PS51186">
    <property type="entry name" value="GNAT"/>
    <property type="match status" value="1"/>
</dbReference>
<organism evidence="2">
    <name type="scientific">hydrocarbon metagenome</name>
    <dbReference type="NCBI Taxonomy" id="938273"/>
    <lineage>
        <taxon>unclassified sequences</taxon>
        <taxon>metagenomes</taxon>
        <taxon>ecological metagenomes</taxon>
    </lineage>
</organism>
<sequence>MHTGVAISDINWIWNEKPLTKDDTQSIAQTKEYYKNLNLRFWWWVYPRGQSPETSKMLQDEGLRLIAKVPCMAADLNNSLSELKFSENISVIEVMDKNDLYFWENISFHGFEMPQRAREQYGTFVSSFTLGAQSPQRLFLACFDGKPVATSLLFTHEKSAGIYYVSTLPEYRNKGCGLSITQAAMQAAMKAGYKDIILQATSSGEKVYTRAGFKEYCRAEIYKL</sequence>
<dbReference type="GO" id="GO:0016747">
    <property type="term" value="F:acyltransferase activity, transferring groups other than amino-acyl groups"/>
    <property type="evidence" value="ECO:0007669"/>
    <property type="project" value="InterPro"/>
</dbReference>
<reference evidence="2" key="1">
    <citation type="journal article" date="2015" name="Proc. Natl. Acad. Sci. U.S.A.">
        <title>Networks of energetic and metabolic interactions define dynamics in microbial communities.</title>
        <authorList>
            <person name="Embree M."/>
            <person name="Liu J.K."/>
            <person name="Al-Bassam M.M."/>
            <person name="Zengler K."/>
        </authorList>
    </citation>
    <scope>NUCLEOTIDE SEQUENCE</scope>
</reference>
<protein>
    <submittedName>
        <fullName evidence="2">Acetyltransferase, gnat family</fullName>
    </submittedName>
</protein>
<proteinExistence type="predicted"/>
<feature type="domain" description="N-acetyltransferase" evidence="1">
    <location>
        <begin position="90"/>
        <end position="224"/>
    </location>
</feature>
<evidence type="ECO:0000259" key="1">
    <source>
        <dbReference type="PROSITE" id="PS51186"/>
    </source>
</evidence>
<dbReference type="InterPro" id="IPR016181">
    <property type="entry name" value="Acyl_CoA_acyltransferase"/>
</dbReference>